<reference evidence="4" key="1">
    <citation type="journal article" date="2006" name="PLoS Biol.">
        <title>Macronuclear genome sequence of the ciliate Tetrahymena thermophila, a model eukaryote.</title>
        <authorList>
            <person name="Eisen J.A."/>
            <person name="Coyne R.S."/>
            <person name="Wu M."/>
            <person name="Wu D."/>
            <person name="Thiagarajan M."/>
            <person name="Wortman J.R."/>
            <person name="Badger J.H."/>
            <person name="Ren Q."/>
            <person name="Amedeo P."/>
            <person name="Jones K.M."/>
            <person name="Tallon L.J."/>
            <person name="Delcher A.L."/>
            <person name="Salzberg S.L."/>
            <person name="Silva J.C."/>
            <person name="Haas B.J."/>
            <person name="Majoros W.H."/>
            <person name="Farzad M."/>
            <person name="Carlton J.M."/>
            <person name="Smith R.K. Jr."/>
            <person name="Garg J."/>
            <person name="Pearlman R.E."/>
            <person name="Karrer K.M."/>
            <person name="Sun L."/>
            <person name="Manning G."/>
            <person name="Elde N.C."/>
            <person name="Turkewitz A.P."/>
            <person name="Asai D.J."/>
            <person name="Wilkes D.E."/>
            <person name="Wang Y."/>
            <person name="Cai H."/>
            <person name="Collins K."/>
            <person name="Stewart B.A."/>
            <person name="Lee S.R."/>
            <person name="Wilamowska K."/>
            <person name="Weinberg Z."/>
            <person name="Ruzzo W.L."/>
            <person name="Wloga D."/>
            <person name="Gaertig J."/>
            <person name="Frankel J."/>
            <person name="Tsao C.-C."/>
            <person name="Gorovsky M.A."/>
            <person name="Keeling P.J."/>
            <person name="Waller R.F."/>
            <person name="Patron N.J."/>
            <person name="Cherry J.M."/>
            <person name="Stover N.A."/>
            <person name="Krieger C.J."/>
            <person name="del Toro C."/>
            <person name="Ryder H.F."/>
            <person name="Williamson S.C."/>
            <person name="Barbeau R.A."/>
            <person name="Hamilton E.P."/>
            <person name="Orias E."/>
        </authorList>
    </citation>
    <scope>NUCLEOTIDE SEQUENCE [LARGE SCALE GENOMIC DNA]</scope>
    <source>
        <strain evidence="4">SB210</strain>
    </source>
</reference>
<organism evidence="3 4">
    <name type="scientific">Tetrahymena thermophila (strain SB210)</name>
    <dbReference type="NCBI Taxonomy" id="312017"/>
    <lineage>
        <taxon>Eukaryota</taxon>
        <taxon>Sar</taxon>
        <taxon>Alveolata</taxon>
        <taxon>Ciliophora</taxon>
        <taxon>Intramacronucleata</taxon>
        <taxon>Oligohymenophorea</taxon>
        <taxon>Hymenostomatida</taxon>
        <taxon>Tetrahymenina</taxon>
        <taxon>Tetrahymenidae</taxon>
        <taxon>Tetrahymena</taxon>
    </lineage>
</organism>
<keyword evidence="4" id="KW-1185">Reference proteome</keyword>
<keyword evidence="1" id="KW-1133">Transmembrane helix</keyword>
<keyword evidence="1" id="KW-0812">Transmembrane</keyword>
<feature type="signal peptide" evidence="2">
    <location>
        <begin position="1"/>
        <end position="18"/>
    </location>
</feature>
<name>Q231X7_TETTS</name>
<protein>
    <submittedName>
        <fullName evidence="3">Cell surface immobilization antigen</fullName>
    </submittedName>
</protein>
<dbReference type="RefSeq" id="XP_001011568.1">
    <property type="nucleotide sequence ID" value="XM_001011568.1"/>
</dbReference>
<evidence type="ECO:0000313" key="4">
    <source>
        <dbReference type="Proteomes" id="UP000009168"/>
    </source>
</evidence>
<dbReference type="InParanoid" id="Q231X7"/>
<dbReference type="GeneID" id="7823284"/>
<dbReference type="HOGENOM" id="CLU_2089702_0_0_1"/>
<dbReference type="AlphaFoldDB" id="Q231X7"/>
<proteinExistence type="predicted"/>
<evidence type="ECO:0000256" key="1">
    <source>
        <dbReference type="SAM" id="Phobius"/>
    </source>
</evidence>
<dbReference type="EMBL" id="GG662786">
    <property type="protein sequence ID" value="EAR91323.1"/>
    <property type="molecule type" value="Genomic_DNA"/>
</dbReference>
<feature type="chain" id="PRO_5004201482" evidence="2">
    <location>
        <begin position="19"/>
        <end position="117"/>
    </location>
</feature>
<keyword evidence="2" id="KW-0732">Signal</keyword>
<evidence type="ECO:0000256" key="2">
    <source>
        <dbReference type="SAM" id="SignalP"/>
    </source>
</evidence>
<keyword evidence="1" id="KW-0472">Membrane</keyword>
<dbReference type="KEGG" id="tet:TTHERM_00735190"/>
<evidence type="ECO:0000313" key="3">
    <source>
        <dbReference type="EMBL" id="EAR91323.1"/>
    </source>
</evidence>
<gene>
    <name evidence="3" type="ORF">TTHERM_00735190</name>
</gene>
<accession>Q231X7</accession>
<dbReference type="Proteomes" id="UP000009168">
    <property type="component" value="Unassembled WGS sequence"/>
</dbReference>
<feature type="transmembrane region" description="Helical" evidence="1">
    <location>
        <begin position="98"/>
        <end position="116"/>
    </location>
</feature>
<sequence>MRQITLFVLFCFITICFAQNQGMRMIKCQKNGVCNDENCGKSGTVPNNWAVTLENCSVADCSKLTGNGAIVSTNACTSCFQYDTPYANYNNTLCVKTSAKLLAAASSMIVVAFLFLF</sequence>